<organism evidence="4">
    <name type="scientific">Neodiprion lecontei</name>
    <name type="common">Redheaded pine sawfly</name>
    <dbReference type="NCBI Taxonomy" id="441921"/>
    <lineage>
        <taxon>Eukaryota</taxon>
        <taxon>Metazoa</taxon>
        <taxon>Ecdysozoa</taxon>
        <taxon>Arthropoda</taxon>
        <taxon>Hexapoda</taxon>
        <taxon>Insecta</taxon>
        <taxon>Pterygota</taxon>
        <taxon>Neoptera</taxon>
        <taxon>Endopterygota</taxon>
        <taxon>Hymenoptera</taxon>
        <taxon>Tenthredinoidea</taxon>
        <taxon>Diprionidae</taxon>
        <taxon>Diprioninae</taxon>
        <taxon>Neodiprion</taxon>
    </lineage>
</organism>
<keyword evidence="3" id="KW-1185">Reference proteome</keyword>
<gene>
    <name evidence="4" type="primary">LOC107221188</name>
</gene>
<dbReference type="PANTHER" id="PTHR10281:SF4">
    <property type="entry name" value="NEUFERRICIN"/>
    <property type="match status" value="1"/>
</dbReference>
<accession>A0A6J0BLN4</accession>
<evidence type="ECO:0000259" key="2">
    <source>
        <dbReference type="SMART" id="SM01117"/>
    </source>
</evidence>
<dbReference type="InterPro" id="IPR050577">
    <property type="entry name" value="MAPR/NEUFC/NENF-like"/>
</dbReference>
<dbReference type="GO" id="GO:0016020">
    <property type="term" value="C:membrane"/>
    <property type="evidence" value="ECO:0007669"/>
    <property type="project" value="TreeGrafter"/>
</dbReference>
<reference evidence="4" key="1">
    <citation type="submission" date="2025-08" db="UniProtKB">
        <authorList>
            <consortium name="RefSeq"/>
        </authorList>
    </citation>
    <scope>IDENTIFICATION</scope>
    <source>
        <tissue evidence="4">Thorax and Abdomen</tissue>
    </source>
</reference>
<sequence>MKRRYVWIVLLLVTLYTLYRYDYQKTLVAKLKYFAWNDVFFMPFFASSSLPSSSSASEGNEQTVRLFTQSQLSRYTNLEDGLYLAILGQVYDVTKGERHYGPGGSYQSFVGRDASLAFVTGDFSAEGLTDDVSSLKPSQIKSLSDWTGFYAKDYTYKGKLIGRYYDSDGNPTSQYHMIQEMLALAEKENSSEEQKKRIFPPCNIEWKPDVGTRLWCSKRSGGIERDWIGVPRMLFEPGSEQHRCACVNLKSKEHEMHKGNLREYEGCAKGSTNCVIKNS</sequence>
<dbReference type="SUPFAM" id="SSF55856">
    <property type="entry name" value="Cytochrome b5-like heme/steroid binding domain"/>
    <property type="match status" value="1"/>
</dbReference>
<dbReference type="RefSeq" id="XP_015515586.1">
    <property type="nucleotide sequence ID" value="XM_015660100.2"/>
</dbReference>
<evidence type="ECO:0000313" key="4">
    <source>
        <dbReference type="RefSeq" id="XP_015515586.1"/>
    </source>
</evidence>
<dbReference type="GO" id="GO:0012505">
    <property type="term" value="C:endomembrane system"/>
    <property type="evidence" value="ECO:0007669"/>
    <property type="project" value="TreeGrafter"/>
</dbReference>
<dbReference type="InterPro" id="IPR001199">
    <property type="entry name" value="Cyt_B5-like_heme/steroid-bd"/>
</dbReference>
<evidence type="ECO:0000313" key="3">
    <source>
        <dbReference type="Proteomes" id="UP000829291"/>
    </source>
</evidence>
<dbReference type="Pfam" id="PF00173">
    <property type="entry name" value="Cyt-b5"/>
    <property type="match status" value="1"/>
</dbReference>
<protein>
    <submittedName>
        <fullName evidence="4">Neuferricin isoform X1</fullName>
    </submittedName>
</protein>
<evidence type="ECO:0000256" key="1">
    <source>
        <dbReference type="ARBA" id="ARBA00038357"/>
    </source>
</evidence>
<comment type="similarity">
    <text evidence="1">Belongs to the cytochrome b5 family. MAPR subfamily.</text>
</comment>
<dbReference type="Gene3D" id="3.10.120.10">
    <property type="entry name" value="Cytochrome b5-like heme/steroid binding domain"/>
    <property type="match status" value="1"/>
</dbReference>
<dbReference type="KEGG" id="nlo:107221188"/>
<dbReference type="OrthoDB" id="10257697at2759"/>
<dbReference type="SMART" id="SM01117">
    <property type="entry name" value="Cyt-b5"/>
    <property type="match status" value="1"/>
</dbReference>
<dbReference type="PANTHER" id="PTHR10281">
    <property type="entry name" value="MEMBRANE-ASSOCIATED PROGESTERONE RECEPTOR COMPONENT-RELATED"/>
    <property type="match status" value="1"/>
</dbReference>
<dbReference type="Proteomes" id="UP000829291">
    <property type="component" value="Chromosome 5"/>
</dbReference>
<dbReference type="GeneID" id="107221188"/>
<dbReference type="InParanoid" id="A0A6J0BLN4"/>
<dbReference type="InterPro" id="IPR036400">
    <property type="entry name" value="Cyt_B5-like_heme/steroid_sf"/>
</dbReference>
<feature type="domain" description="Cytochrome b5 heme-binding" evidence="2">
    <location>
        <begin position="67"/>
        <end position="161"/>
    </location>
</feature>
<dbReference type="FunCoup" id="A0A6J0BLN4">
    <property type="interactions" value="705"/>
</dbReference>
<name>A0A6J0BLN4_NEOLC</name>
<proteinExistence type="inferred from homology"/>
<dbReference type="AlphaFoldDB" id="A0A6J0BLN4"/>